<organism evidence="5 6">
    <name type="scientific">Clostridium sulfidigenes</name>
    <dbReference type="NCBI Taxonomy" id="318464"/>
    <lineage>
        <taxon>Bacteria</taxon>
        <taxon>Bacillati</taxon>
        <taxon>Bacillota</taxon>
        <taxon>Clostridia</taxon>
        <taxon>Eubacteriales</taxon>
        <taxon>Clostridiaceae</taxon>
        <taxon>Clostridium</taxon>
    </lineage>
</organism>
<dbReference type="Pfam" id="PF04865">
    <property type="entry name" value="Baseplate_J"/>
    <property type="match status" value="1"/>
</dbReference>
<evidence type="ECO:0000259" key="4">
    <source>
        <dbReference type="Pfam" id="PF26079"/>
    </source>
</evidence>
<evidence type="ECO:0000259" key="3">
    <source>
        <dbReference type="Pfam" id="PF26078"/>
    </source>
</evidence>
<feature type="domain" description="Baseplate J-like C-terminal" evidence="4">
    <location>
        <begin position="262"/>
        <end position="346"/>
    </location>
</feature>
<evidence type="ECO:0000313" key="6">
    <source>
        <dbReference type="Proteomes" id="UP000028542"/>
    </source>
</evidence>
<sequence>MADSKEVIQQRLLSNISDGYDKSEGSFFYDIEKPISIEIEKAYIELESILNKGFADTATGNDLDRIVYEQGINRKLSTKAKGEVVVTGLVGAVISKGEMVASDNVNFIFLEDKVIPTEKTINVSVECEQYGIIGNVPVGAIKYFPKTLEGLQTVTNIATFTNGYEEETDESLRERYYTKIQTPATSGNKWHYLNWSKEVTGVGDARVFPLANGPGTVKVVIINSNKREADTGLINEVYTHIEEVRPIGATVIVESATEKVINISVILVIDTNNYTEEAVKSSIEDNLVIYFKSIAFKESYVSYAKIGNIIFDTPGVLDYSNLQVNNGTANISIEDIKVAVLGGVTLG</sequence>
<feature type="domain" description="Baseplate J-like central" evidence="3">
    <location>
        <begin position="184"/>
        <end position="254"/>
    </location>
</feature>
<dbReference type="PANTHER" id="PTHR37829">
    <property type="entry name" value="PHAGE-LIKE ELEMENT PBSX PROTEIN XKDT"/>
    <property type="match status" value="1"/>
</dbReference>
<dbReference type="PANTHER" id="PTHR37829:SF3">
    <property type="entry name" value="PROTEIN JAYE-RELATED"/>
    <property type="match status" value="1"/>
</dbReference>
<evidence type="ECO:0000256" key="1">
    <source>
        <dbReference type="ARBA" id="ARBA00038087"/>
    </source>
</evidence>
<dbReference type="Pfam" id="PF26079">
    <property type="entry name" value="Baseplate_J_C"/>
    <property type="match status" value="1"/>
</dbReference>
<dbReference type="EMBL" id="JPMD01000033">
    <property type="protein sequence ID" value="KEZ85543.1"/>
    <property type="molecule type" value="Genomic_DNA"/>
</dbReference>
<dbReference type="RefSeq" id="WP_035134153.1">
    <property type="nucleotide sequence ID" value="NZ_JPMD01000033.1"/>
</dbReference>
<comment type="similarity">
    <text evidence="1">Belongs to the Mu gp47/PBSX XkdT family.</text>
</comment>
<name>A0A084J9A9_9CLOT</name>
<dbReference type="Pfam" id="PF26078">
    <property type="entry name" value="Baseplate_J_M"/>
    <property type="match status" value="1"/>
</dbReference>
<dbReference type="STRING" id="318464.IO99_13680"/>
<dbReference type="eggNOG" id="COG3299">
    <property type="taxonomic scope" value="Bacteria"/>
</dbReference>
<dbReference type="InterPro" id="IPR052399">
    <property type="entry name" value="Phage_Baseplate_Assmbl_Protein"/>
</dbReference>
<accession>A0A084J9A9</accession>
<dbReference type="InterPro" id="IPR006949">
    <property type="entry name" value="Barrel_Baseplate_J-like"/>
</dbReference>
<gene>
    <name evidence="5" type="ORF">IO99_13680</name>
</gene>
<dbReference type="Proteomes" id="UP000028542">
    <property type="component" value="Unassembled WGS sequence"/>
</dbReference>
<dbReference type="AlphaFoldDB" id="A0A084J9A9"/>
<protein>
    <submittedName>
        <fullName evidence="5">Baseplate J protein</fullName>
    </submittedName>
</protein>
<feature type="domain" description="Baseplate protein J-like barrel" evidence="2">
    <location>
        <begin position="84"/>
        <end position="163"/>
    </location>
</feature>
<dbReference type="InterPro" id="IPR058530">
    <property type="entry name" value="Baseplate_J-like_C"/>
</dbReference>
<dbReference type="InterPro" id="IPR058531">
    <property type="entry name" value="Baseplate_J_M"/>
</dbReference>
<keyword evidence="6" id="KW-1185">Reference proteome</keyword>
<evidence type="ECO:0000259" key="2">
    <source>
        <dbReference type="Pfam" id="PF04865"/>
    </source>
</evidence>
<comment type="caution">
    <text evidence="5">The sequence shown here is derived from an EMBL/GenBank/DDBJ whole genome shotgun (WGS) entry which is preliminary data.</text>
</comment>
<reference evidence="5 6" key="1">
    <citation type="submission" date="2014-07" db="EMBL/GenBank/DDBJ databases">
        <title>Draft genome of Clostridium sulfidigenes 113A isolated from sediments associated with methane hydrate from Krishna Godavari basin.</title>
        <authorList>
            <person name="Honkalas V.S."/>
            <person name="Dabir A.P."/>
            <person name="Arora P."/>
            <person name="Dhakephalkar P.K."/>
        </authorList>
    </citation>
    <scope>NUCLEOTIDE SEQUENCE [LARGE SCALE GENOMIC DNA]</scope>
    <source>
        <strain evidence="5 6">113A</strain>
    </source>
</reference>
<proteinExistence type="inferred from homology"/>
<evidence type="ECO:0000313" key="5">
    <source>
        <dbReference type="EMBL" id="KEZ85543.1"/>
    </source>
</evidence>